<dbReference type="Gene3D" id="3.40.50.12780">
    <property type="entry name" value="N-terminal domain of ligase-like"/>
    <property type="match status" value="1"/>
</dbReference>
<reference evidence="8 9" key="1">
    <citation type="submission" date="2017-10" db="EMBL/GenBank/DDBJ databases">
        <title>Genome sequence of Caulobacter mirabilis FWC38.</title>
        <authorList>
            <person name="Fiebig A."/>
            <person name="Crosson S."/>
        </authorList>
    </citation>
    <scope>NUCLEOTIDE SEQUENCE [LARGE SCALE GENOMIC DNA]</scope>
    <source>
        <strain evidence="8 9">FWC 38</strain>
    </source>
</reference>
<sequence>MIDHEAVRLLGDIPAAQAKARGGQMALSSGGRSLTYAELEHRARVMAEVLRGLGVQRGDRVAWLGRNSEFYFELFFGLAAVGACLNPVNFRLSPQEIAFILEDSGARLLFITPDQAGLATDALAQLAEAPAVVSIGGAAAGYRSYDVLAATVSDPAPLAPARPEDDLLQLYTSGTTGRPKGVQLTNAAYGEFLKISPQVEGFNYPSGDALLIVMPLFHVAGFNVSLMGLAHGCRVIVLEQFNAGEVLRLIEAEKVAQIFLAPSMIQMMLQAPEIAGADLSSLSTIGYGSSPIGEATLREAQARFGCGFVQFYGMTESAAAGTFLAPSAHQPDKLLSCGKPWPGVEARIAGLDGRELAVGEVGEIQLRGGTLMKGYMNRPEATAETLIDGGWLRTGDAGYQDAEGFFYVHDRLKDMIVTGGENVYPAEVENAIFGCPGVADVAVIGVPSDRWGEEVRAVVVPAAGAEPDAQAVIAWVRARIAGYKTPKAVDFVEALPRNASGKVLRRELREPYWAGRGRAVG</sequence>
<dbReference type="PANTHER" id="PTHR43767:SF1">
    <property type="entry name" value="NONRIBOSOMAL PEPTIDE SYNTHASE PES1 (EUROFUNG)-RELATED"/>
    <property type="match status" value="1"/>
</dbReference>
<dbReference type="EMBL" id="CP024201">
    <property type="protein sequence ID" value="ATQ44148.1"/>
    <property type="molecule type" value="Genomic_DNA"/>
</dbReference>
<dbReference type="NCBIfam" id="NF004837">
    <property type="entry name" value="PRK06187.1"/>
    <property type="match status" value="1"/>
</dbReference>
<gene>
    <name evidence="8" type="ORF">CSW64_18020</name>
</gene>
<comment type="similarity">
    <text evidence="1">Belongs to the ATP-dependent AMP-binding enzyme family.</text>
</comment>
<dbReference type="Pfam" id="PF00501">
    <property type="entry name" value="AMP-binding"/>
    <property type="match status" value="1"/>
</dbReference>
<dbReference type="FunFam" id="3.30.300.30:FF:000008">
    <property type="entry name" value="2,3-dihydroxybenzoate-AMP ligase"/>
    <property type="match status" value="1"/>
</dbReference>
<evidence type="ECO:0000256" key="2">
    <source>
        <dbReference type="ARBA" id="ARBA00022598"/>
    </source>
</evidence>
<name>A0A2D2B1R0_9CAUL</name>
<dbReference type="AlphaFoldDB" id="A0A2D2B1R0"/>
<dbReference type="GO" id="GO:0016878">
    <property type="term" value="F:acid-thiol ligase activity"/>
    <property type="evidence" value="ECO:0007669"/>
    <property type="project" value="UniProtKB-ARBA"/>
</dbReference>
<evidence type="ECO:0000259" key="6">
    <source>
        <dbReference type="Pfam" id="PF00501"/>
    </source>
</evidence>
<dbReference type="PANTHER" id="PTHR43767">
    <property type="entry name" value="LONG-CHAIN-FATTY-ACID--COA LIGASE"/>
    <property type="match status" value="1"/>
</dbReference>
<dbReference type="InterPro" id="IPR045851">
    <property type="entry name" value="AMP-bd_C_sf"/>
</dbReference>
<dbReference type="Gene3D" id="3.30.300.30">
    <property type="match status" value="1"/>
</dbReference>
<feature type="domain" description="AMP-binding enzyme C-terminal" evidence="7">
    <location>
        <begin position="427"/>
        <end position="502"/>
    </location>
</feature>
<evidence type="ECO:0000256" key="5">
    <source>
        <dbReference type="ARBA" id="ARBA00067668"/>
    </source>
</evidence>
<dbReference type="CDD" id="cd17631">
    <property type="entry name" value="FACL_FadD13-like"/>
    <property type="match status" value="1"/>
</dbReference>
<dbReference type="OrthoDB" id="9803968at2"/>
<organism evidence="8 9">
    <name type="scientific">Caulobacter mirabilis</name>
    <dbReference type="NCBI Taxonomy" id="69666"/>
    <lineage>
        <taxon>Bacteria</taxon>
        <taxon>Pseudomonadati</taxon>
        <taxon>Pseudomonadota</taxon>
        <taxon>Alphaproteobacteria</taxon>
        <taxon>Caulobacterales</taxon>
        <taxon>Caulobacteraceae</taxon>
        <taxon>Caulobacter</taxon>
    </lineage>
</organism>
<dbReference type="KEGG" id="cmb:CSW64_18020"/>
<evidence type="ECO:0000256" key="3">
    <source>
        <dbReference type="ARBA" id="ARBA00051915"/>
    </source>
</evidence>
<comment type="catalytic activity">
    <reaction evidence="3">
        <text>3-(methylsulfanyl)propanoate + ATP + CoA = 3-(methylsulfanyl)propanoyl-CoA + AMP + diphosphate</text>
        <dbReference type="Rhea" id="RHEA:43052"/>
        <dbReference type="ChEBI" id="CHEBI:30616"/>
        <dbReference type="ChEBI" id="CHEBI:33019"/>
        <dbReference type="ChEBI" id="CHEBI:49016"/>
        <dbReference type="ChEBI" id="CHEBI:57287"/>
        <dbReference type="ChEBI" id="CHEBI:82815"/>
        <dbReference type="ChEBI" id="CHEBI:456215"/>
        <dbReference type="EC" id="6.2.1.44"/>
    </reaction>
    <physiologicalReaction direction="left-to-right" evidence="3">
        <dbReference type="Rhea" id="RHEA:43053"/>
    </physiologicalReaction>
</comment>
<dbReference type="Pfam" id="PF13193">
    <property type="entry name" value="AMP-binding_C"/>
    <property type="match status" value="1"/>
</dbReference>
<dbReference type="SUPFAM" id="SSF56801">
    <property type="entry name" value="Acetyl-CoA synthetase-like"/>
    <property type="match status" value="1"/>
</dbReference>
<evidence type="ECO:0000256" key="1">
    <source>
        <dbReference type="ARBA" id="ARBA00006432"/>
    </source>
</evidence>
<protein>
    <recommendedName>
        <fullName evidence="5">3-methylmercaptopropionyl-CoA ligase</fullName>
        <ecNumber evidence="4">6.2.1.44</ecNumber>
    </recommendedName>
</protein>
<evidence type="ECO:0000256" key="4">
    <source>
        <dbReference type="ARBA" id="ARBA00066616"/>
    </source>
</evidence>
<evidence type="ECO:0000313" key="9">
    <source>
        <dbReference type="Proteomes" id="UP000228945"/>
    </source>
</evidence>
<dbReference type="InterPro" id="IPR025110">
    <property type="entry name" value="AMP-bd_C"/>
</dbReference>
<keyword evidence="9" id="KW-1185">Reference proteome</keyword>
<evidence type="ECO:0000259" key="7">
    <source>
        <dbReference type="Pfam" id="PF13193"/>
    </source>
</evidence>
<accession>A0A2D2B1R0</accession>
<proteinExistence type="inferred from homology"/>
<dbReference type="EC" id="6.2.1.44" evidence="4"/>
<feature type="domain" description="AMP-dependent synthetase/ligase" evidence="6">
    <location>
        <begin position="16"/>
        <end position="375"/>
    </location>
</feature>
<dbReference type="Proteomes" id="UP000228945">
    <property type="component" value="Chromosome"/>
</dbReference>
<dbReference type="InterPro" id="IPR042099">
    <property type="entry name" value="ANL_N_sf"/>
</dbReference>
<dbReference type="InterPro" id="IPR000873">
    <property type="entry name" value="AMP-dep_synth/lig_dom"/>
</dbReference>
<dbReference type="RefSeq" id="WP_099623396.1">
    <property type="nucleotide sequence ID" value="NZ_CP024201.1"/>
</dbReference>
<keyword evidence="2" id="KW-0436">Ligase</keyword>
<dbReference type="InterPro" id="IPR050237">
    <property type="entry name" value="ATP-dep_AMP-bd_enzyme"/>
</dbReference>
<evidence type="ECO:0000313" key="8">
    <source>
        <dbReference type="EMBL" id="ATQ44148.1"/>
    </source>
</evidence>